<dbReference type="PANTHER" id="PTHR30537:SF72">
    <property type="entry name" value="LYSR FAMILY TRANSCRIPTIONAL REGULATOR"/>
    <property type="match status" value="1"/>
</dbReference>
<comment type="similarity">
    <text evidence="1">Belongs to the LysR transcriptional regulatory family.</text>
</comment>
<dbReference type="InterPro" id="IPR036390">
    <property type="entry name" value="WH_DNA-bd_sf"/>
</dbReference>
<comment type="caution">
    <text evidence="6">The sequence shown here is derived from an EMBL/GenBank/DDBJ whole genome shotgun (WGS) entry which is preliminary data.</text>
</comment>
<accession>A0A261TQX9</accession>
<dbReference type="PROSITE" id="PS50931">
    <property type="entry name" value="HTH_LYSR"/>
    <property type="match status" value="1"/>
</dbReference>
<keyword evidence="7" id="KW-1185">Reference proteome</keyword>
<organism evidence="6 7">
    <name type="scientific">Bordetella genomosp. 5</name>
    <dbReference type="NCBI Taxonomy" id="1395608"/>
    <lineage>
        <taxon>Bacteria</taxon>
        <taxon>Pseudomonadati</taxon>
        <taxon>Pseudomonadota</taxon>
        <taxon>Betaproteobacteria</taxon>
        <taxon>Burkholderiales</taxon>
        <taxon>Alcaligenaceae</taxon>
        <taxon>Bordetella</taxon>
    </lineage>
</organism>
<name>A0A261TQX9_9BORD</name>
<evidence type="ECO:0000256" key="1">
    <source>
        <dbReference type="ARBA" id="ARBA00009437"/>
    </source>
</evidence>
<dbReference type="CDD" id="cd08422">
    <property type="entry name" value="PBP2_CrgA_like"/>
    <property type="match status" value="1"/>
</dbReference>
<dbReference type="SUPFAM" id="SSF46785">
    <property type="entry name" value="Winged helix' DNA-binding domain"/>
    <property type="match status" value="1"/>
</dbReference>
<dbReference type="Pfam" id="PF03466">
    <property type="entry name" value="LysR_substrate"/>
    <property type="match status" value="1"/>
</dbReference>
<dbReference type="RefSeq" id="WP_094800032.1">
    <property type="nucleotide sequence ID" value="NZ_NEVP01000006.1"/>
</dbReference>
<sequence length="325" mass="36488">MNELRAIEIFVRVSELGSFNQVAHALGLSAQAVSKSVRQLEQHLGMRLFHRTTRSNTLTEDGQRFLDSVRPRLDALQRVLSGARQASGEEHGLIRISAATPVGRRILLPLLHAFRERYPRIEVDLVLDEKFSDQVIDRIDVGFRAGGPPEAQVITRRLFPIQEITCAPAAYLREAGVPADLDALAAHRCTGYRSPSTGRVLPWEFKIDGMTVQRTMAPVFTANEPETEMEAVLAGFGIGQIDSINAAPRLRAGDLVPLFTDWTSDRRGLYLWYANRSNMPRRVRLFIDFALERLLDSTDHTLSAQELQTLSRNGLKQLGPTPRRR</sequence>
<evidence type="ECO:0000256" key="3">
    <source>
        <dbReference type="ARBA" id="ARBA00023125"/>
    </source>
</evidence>
<dbReference type="InterPro" id="IPR058163">
    <property type="entry name" value="LysR-type_TF_proteobact-type"/>
</dbReference>
<keyword evidence="2" id="KW-0805">Transcription regulation</keyword>
<dbReference type="OrthoDB" id="8523827at2"/>
<dbReference type="GO" id="GO:0006351">
    <property type="term" value="P:DNA-templated transcription"/>
    <property type="evidence" value="ECO:0007669"/>
    <property type="project" value="TreeGrafter"/>
</dbReference>
<feature type="domain" description="HTH lysR-type" evidence="5">
    <location>
        <begin position="1"/>
        <end position="59"/>
    </location>
</feature>
<protein>
    <submittedName>
        <fullName evidence="6">LysR family transcriptional regulator</fullName>
    </submittedName>
</protein>
<keyword evidence="4" id="KW-0804">Transcription</keyword>
<dbReference type="GO" id="GO:0043565">
    <property type="term" value="F:sequence-specific DNA binding"/>
    <property type="evidence" value="ECO:0007669"/>
    <property type="project" value="TreeGrafter"/>
</dbReference>
<dbReference type="EMBL" id="NEVP01000006">
    <property type="protein sequence ID" value="OZI52074.1"/>
    <property type="molecule type" value="Genomic_DNA"/>
</dbReference>
<evidence type="ECO:0000313" key="7">
    <source>
        <dbReference type="Proteomes" id="UP000216913"/>
    </source>
</evidence>
<evidence type="ECO:0000256" key="4">
    <source>
        <dbReference type="ARBA" id="ARBA00023163"/>
    </source>
</evidence>
<proteinExistence type="inferred from homology"/>
<reference evidence="6 7" key="1">
    <citation type="submission" date="2017-05" db="EMBL/GenBank/DDBJ databases">
        <title>Complete and WGS of Bordetella genogroups.</title>
        <authorList>
            <person name="Spilker T."/>
            <person name="LiPuma J."/>
        </authorList>
    </citation>
    <scope>NUCLEOTIDE SEQUENCE [LARGE SCALE GENOMIC DNA]</scope>
    <source>
        <strain evidence="6 7">AU10456</strain>
    </source>
</reference>
<dbReference type="Proteomes" id="UP000216913">
    <property type="component" value="Unassembled WGS sequence"/>
</dbReference>
<dbReference type="InterPro" id="IPR000847">
    <property type="entry name" value="LysR_HTH_N"/>
</dbReference>
<dbReference type="InterPro" id="IPR036388">
    <property type="entry name" value="WH-like_DNA-bd_sf"/>
</dbReference>
<gene>
    <name evidence="6" type="ORF">CAL25_11295</name>
</gene>
<evidence type="ECO:0000256" key="2">
    <source>
        <dbReference type="ARBA" id="ARBA00023015"/>
    </source>
</evidence>
<dbReference type="SUPFAM" id="SSF53850">
    <property type="entry name" value="Periplasmic binding protein-like II"/>
    <property type="match status" value="1"/>
</dbReference>
<keyword evidence="3" id="KW-0238">DNA-binding</keyword>
<dbReference type="GO" id="GO:0003700">
    <property type="term" value="F:DNA-binding transcription factor activity"/>
    <property type="evidence" value="ECO:0007669"/>
    <property type="project" value="InterPro"/>
</dbReference>
<dbReference type="Gene3D" id="3.40.190.290">
    <property type="match status" value="1"/>
</dbReference>
<evidence type="ECO:0000313" key="6">
    <source>
        <dbReference type="EMBL" id="OZI52074.1"/>
    </source>
</evidence>
<dbReference type="InterPro" id="IPR005119">
    <property type="entry name" value="LysR_subst-bd"/>
</dbReference>
<evidence type="ECO:0000259" key="5">
    <source>
        <dbReference type="PROSITE" id="PS50931"/>
    </source>
</evidence>
<dbReference type="Gene3D" id="1.10.10.10">
    <property type="entry name" value="Winged helix-like DNA-binding domain superfamily/Winged helix DNA-binding domain"/>
    <property type="match status" value="1"/>
</dbReference>
<dbReference type="AlphaFoldDB" id="A0A261TQX9"/>
<dbReference type="FunFam" id="1.10.10.10:FF:000001">
    <property type="entry name" value="LysR family transcriptional regulator"/>
    <property type="match status" value="1"/>
</dbReference>
<dbReference type="PANTHER" id="PTHR30537">
    <property type="entry name" value="HTH-TYPE TRANSCRIPTIONAL REGULATOR"/>
    <property type="match status" value="1"/>
</dbReference>
<dbReference type="Pfam" id="PF00126">
    <property type="entry name" value="HTH_1"/>
    <property type="match status" value="1"/>
</dbReference>